<evidence type="ECO:0000313" key="2">
    <source>
        <dbReference type="Proteomes" id="UP000518904"/>
    </source>
</evidence>
<feature type="non-terminal residue" evidence="1">
    <location>
        <position position="28"/>
    </location>
</feature>
<gene>
    <name evidence="1" type="ORF">HKB16_04140</name>
</gene>
<proteinExistence type="predicted"/>
<sequence length="28" mass="3104">MTLSEQQTTQMTAADLDVITIVINDQSH</sequence>
<dbReference type="AlphaFoldDB" id="A0A7Y0SEV2"/>
<dbReference type="EMBL" id="JABCLB010000473">
    <property type="protein sequence ID" value="NMU82063.1"/>
    <property type="molecule type" value="Genomic_DNA"/>
</dbReference>
<name>A0A7Y0SEV2_VIBPH</name>
<accession>A0A7Y0SEV2</accession>
<comment type="caution">
    <text evidence="1">The sequence shown here is derived from an EMBL/GenBank/DDBJ whole genome shotgun (WGS) entry which is preliminary data.</text>
</comment>
<reference evidence="1 2" key="1">
    <citation type="submission" date="2020-04" db="EMBL/GenBank/DDBJ databases">
        <title>Whole-genome sequencing of Vibrio spp. from China reveals different genetic environments of blaCTX-M-14 among diverse lineages.</title>
        <authorList>
            <person name="Zheng Z."/>
            <person name="Ye L."/>
            <person name="Chen S."/>
        </authorList>
    </citation>
    <scope>NUCLEOTIDE SEQUENCE [LARGE SCALE GENOMIC DNA]</scope>
    <source>
        <strain evidence="1 2">Vb0551</strain>
    </source>
</reference>
<evidence type="ECO:0000313" key="1">
    <source>
        <dbReference type="EMBL" id="NMU82063.1"/>
    </source>
</evidence>
<organism evidence="1 2">
    <name type="scientific">Vibrio parahaemolyticus</name>
    <dbReference type="NCBI Taxonomy" id="670"/>
    <lineage>
        <taxon>Bacteria</taxon>
        <taxon>Pseudomonadati</taxon>
        <taxon>Pseudomonadota</taxon>
        <taxon>Gammaproteobacteria</taxon>
        <taxon>Vibrionales</taxon>
        <taxon>Vibrionaceae</taxon>
        <taxon>Vibrio</taxon>
    </lineage>
</organism>
<dbReference type="Proteomes" id="UP000518904">
    <property type="component" value="Unassembled WGS sequence"/>
</dbReference>
<protein>
    <submittedName>
        <fullName evidence="1">Thiamine biosynthesis protein ThiS</fullName>
    </submittedName>
</protein>